<comment type="caution">
    <text evidence="1">The sequence shown here is derived from an EMBL/GenBank/DDBJ whole genome shotgun (WGS) entry which is preliminary data.</text>
</comment>
<organism evidence="1 2">
    <name type="scientific">Gordonia rubripertincta</name>
    <name type="common">Rhodococcus corallinus</name>
    <dbReference type="NCBI Taxonomy" id="36822"/>
    <lineage>
        <taxon>Bacteria</taxon>
        <taxon>Bacillati</taxon>
        <taxon>Actinomycetota</taxon>
        <taxon>Actinomycetes</taxon>
        <taxon>Mycobacteriales</taxon>
        <taxon>Gordoniaceae</taxon>
        <taxon>Gordonia</taxon>
    </lineage>
</organism>
<proteinExistence type="predicted"/>
<keyword evidence="2" id="KW-1185">Reference proteome</keyword>
<name>A0ABT4N2G5_GORRU</name>
<reference evidence="1" key="1">
    <citation type="submission" date="2022-12" db="EMBL/GenBank/DDBJ databases">
        <authorList>
            <person name="Krivoruchko A.V."/>
            <person name="Elkin A."/>
        </authorList>
    </citation>
    <scope>NUCLEOTIDE SEQUENCE</scope>
    <source>
        <strain evidence="1">IEGM 1388</strain>
    </source>
</reference>
<dbReference type="Proteomes" id="UP001067235">
    <property type="component" value="Unassembled WGS sequence"/>
</dbReference>
<protein>
    <submittedName>
        <fullName evidence="1">Rv3235 family protein</fullName>
    </submittedName>
</protein>
<sequence>MTYLDQPPERLRVIPVPRYEPEARESGSRLREPLMAPIRRRTAPPRPEAVNVEIRQFATGAIKLVLEVMDRRRPIGHLARVALPHIADQFRVVLNTGGTTRAPATSTLLRVHSQSSRPDAAEITVVYRRGERVHAMGARVERRLITMPAATPTAPRRKQWRWMLVAITVE</sequence>
<dbReference type="InterPro" id="IPR045596">
    <property type="entry name" value="DUF6459"/>
</dbReference>
<dbReference type="RefSeq" id="WP_301574116.1">
    <property type="nucleotide sequence ID" value="NZ_JAPWIE010000009.1"/>
</dbReference>
<evidence type="ECO:0000313" key="2">
    <source>
        <dbReference type="Proteomes" id="UP001067235"/>
    </source>
</evidence>
<dbReference type="EMBL" id="JAPWIE010000009">
    <property type="protein sequence ID" value="MCZ4553473.1"/>
    <property type="molecule type" value="Genomic_DNA"/>
</dbReference>
<dbReference type="Pfam" id="PF20060">
    <property type="entry name" value="DUF6459"/>
    <property type="match status" value="1"/>
</dbReference>
<evidence type="ECO:0000313" key="1">
    <source>
        <dbReference type="EMBL" id="MCZ4553473.1"/>
    </source>
</evidence>
<accession>A0ABT4N2G5</accession>
<gene>
    <name evidence="1" type="ORF">O4213_26040</name>
</gene>